<evidence type="ECO:0000256" key="1">
    <source>
        <dbReference type="SAM" id="MobiDB-lite"/>
    </source>
</evidence>
<name>A0A7G1P3A6_9ACTN</name>
<feature type="compositionally biased region" description="Low complexity" evidence="1">
    <location>
        <begin position="251"/>
        <end position="262"/>
    </location>
</feature>
<evidence type="ECO:0008006" key="4">
    <source>
        <dbReference type="Google" id="ProtNLM"/>
    </source>
</evidence>
<dbReference type="AlphaFoldDB" id="A0A7G1P3A6"/>
<dbReference type="Proteomes" id="UP000516444">
    <property type="component" value="Chromosome"/>
</dbReference>
<feature type="compositionally biased region" description="Low complexity" evidence="1">
    <location>
        <begin position="74"/>
        <end position="86"/>
    </location>
</feature>
<reference evidence="2 3" key="1">
    <citation type="journal article" date="2014" name="Int. J. Syst. Evol. Microbiol.">
        <title>Complete genome sequence of Corynebacterium casei LMG S-19264T (=DSM 44701T), isolated from a smear-ripened cheese.</title>
        <authorList>
            <consortium name="US DOE Joint Genome Institute (JGI-PGF)"/>
            <person name="Walter F."/>
            <person name="Albersmeier A."/>
            <person name="Kalinowski J."/>
            <person name="Ruckert C."/>
        </authorList>
    </citation>
    <scope>NUCLEOTIDE SEQUENCE [LARGE SCALE GENOMIC DNA]</scope>
    <source>
        <strain evidence="2 3">JCM 4677</strain>
    </source>
</reference>
<accession>A0A7G1P3A6</accession>
<dbReference type="EMBL" id="AP023440">
    <property type="protein sequence ID" value="BCL29878.1"/>
    <property type="molecule type" value="Genomic_DNA"/>
</dbReference>
<evidence type="ECO:0000313" key="3">
    <source>
        <dbReference type="Proteomes" id="UP000516444"/>
    </source>
</evidence>
<sequence>MGQRTGIHGSACDTHCLQGPPPCGNRITTGHPGREHFERRVERSPTVQRKAYVPGVAALLAALLAGCTGGSSDGGSADDAKPGSSATTATAAQPGKYRTLPEPCGAVSQSTLDSLLPGIEQLTDEEQREKAYEGTATVTYDTDRKVGCRWKAESPTATDHLLVDFERVVSYDNAVSDDDRATEIYVKKEVAADLPEPVATSSDSPDTPDTPDASESPDSTDSSGSSGVSASSGSAASPSVSEEAGSEESGSDATSGSGASGVPGSTPAALQPRTLDGLGDTAFLDDALNDSGRRTVTVVFRTSNVVVTIQYDEQPATTTDVPSSEDMQDRARKLAGQLAGTFSG</sequence>
<evidence type="ECO:0000313" key="2">
    <source>
        <dbReference type="EMBL" id="BCL29878.1"/>
    </source>
</evidence>
<keyword evidence="3" id="KW-1185">Reference proteome</keyword>
<gene>
    <name evidence="2" type="ORF">GCM10017557_47370</name>
</gene>
<protein>
    <recommendedName>
        <fullName evidence="4">DUF3558 domain-containing protein</fullName>
    </recommendedName>
</protein>
<feature type="region of interest" description="Disordered" evidence="1">
    <location>
        <begin position="71"/>
        <end position="97"/>
    </location>
</feature>
<proteinExistence type="predicted"/>
<dbReference type="KEGG" id="sgm:GCM10017557_47370"/>
<feature type="compositionally biased region" description="Low complexity" evidence="1">
    <location>
        <begin position="198"/>
        <end position="243"/>
    </location>
</feature>
<feature type="region of interest" description="Disordered" evidence="1">
    <location>
        <begin position="193"/>
        <end position="274"/>
    </location>
</feature>
<organism evidence="2 3">
    <name type="scientific">Streptomyces aurantiacus</name>
    <dbReference type="NCBI Taxonomy" id="47760"/>
    <lineage>
        <taxon>Bacteria</taxon>
        <taxon>Bacillati</taxon>
        <taxon>Actinomycetota</taxon>
        <taxon>Actinomycetes</taxon>
        <taxon>Kitasatosporales</taxon>
        <taxon>Streptomycetaceae</taxon>
        <taxon>Streptomyces</taxon>
        <taxon>Streptomyces aurantiacus group</taxon>
    </lineage>
</organism>